<reference evidence="5 6" key="2">
    <citation type="submission" date="2014-09" db="EMBL/GenBank/DDBJ databases">
        <authorList>
            <consortium name="NBRP consortium"/>
            <person name="Sawabe T."/>
            <person name="Meirelles P."/>
            <person name="Nakanishi M."/>
            <person name="Sayaka M."/>
            <person name="Hattori M."/>
            <person name="Ohkuma M."/>
        </authorList>
    </citation>
    <scope>NUCLEOTIDE SEQUENCE [LARGE SCALE GENOMIC DNA]</scope>
    <source>
        <strain evidence="5 6">JCM 19240</strain>
    </source>
</reference>
<dbReference type="EMBL" id="BBMT01000001">
    <property type="protein sequence ID" value="GAL32100.1"/>
    <property type="molecule type" value="Genomic_DNA"/>
</dbReference>
<evidence type="ECO:0000313" key="5">
    <source>
        <dbReference type="EMBL" id="GAL32100.1"/>
    </source>
</evidence>
<dbReference type="PANTHER" id="PTHR43547">
    <property type="entry name" value="TWO-COMPONENT HISTIDINE KINASE"/>
    <property type="match status" value="1"/>
</dbReference>
<dbReference type="Gene3D" id="3.30.565.10">
    <property type="entry name" value="Histidine kinase-like ATPase, C-terminal domain"/>
    <property type="match status" value="1"/>
</dbReference>
<keyword evidence="5" id="KW-0808">Transferase</keyword>
<name>A0A090SWG1_9VIBR</name>
<dbReference type="Proteomes" id="UP000029224">
    <property type="component" value="Unassembled WGS sequence"/>
</dbReference>
<gene>
    <name evidence="5" type="ORF">JCM19240_5531</name>
</gene>
<comment type="catalytic activity">
    <reaction evidence="1">
        <text>ATP + protein L-histidine = ADP + protein N-phospho-L-histidine.</text>
        <dbReference type="EC" id="2.7.13.3"/>
    </reaction>
</comment>
<dbReference type="Pfam" id="PF02518">
    <property type="entry name" value="HATPase_c"/>
    <property type="match status" value="1"/>
</dbReference>
<sequence>MIKDTGQGIEPQLIKNIFEDFYTTGKNGTFGLGLSFCKKVMKSFGGSIVCRSEFGEWTEFELIFPDSESTQVATIKQELMKAKSVLFIGNELGVLGSDIRQIALEPI</sequence>
<dbReference type="InterPro" id="IPR004358">
    <property type="entry name" value="Sig_transdc_His_kin-like_C"/>
</dbReference>
<comment type="caution">
    <text evidence="5">The sequence shown here is derived from an EMBL/GenBank/DDBJ whole genome shotgun (WGS) entry which is preliminary data.</text>
</comment>
<dbReference type="GO" id="GO:0000155">
    <property type="term" value="F:phosphorelay sensor kinase activity"/>
    <property type="evidence" value="ECO:0007669"/>
    <property type="project" value="TreeGrafter"/>
</dbReference>
<reference evidence="5 6" key="1">
    <citation type="submission" date="2014-09" db="EMBL/GenBank/DDBJ databases">
        <title>Vibrio maritimus JCM 19240. (C210) whole genome shotgun sequence.</title>
        <authorList>
            <person name="Sawabe T."/>
            <person name="Meirelles P."/>
            <person name="Nakanishi M."/>
            <person name="Sayaka M."/>
            <person name="Hattori M."/>
            <person name="Ohkuma M."/>
        </authorList>
    </citation>
    <scope>NUCLEOTIDE SEQUENCE [LARGE SCALE GENOMIC DNA]</scope>
    <source>
        <strain evidence="5 6">JCM 19240</strain>
    </source>
</reference>
<dbReference type="InterPro" id="IPR003594">
    <property type="entry name" value="HATPase_dom"/>
</dbReference>
<evidence type="ECO:0000313" key="6">
    <source>
        <dbReference type="Proteomes" id="UP000029224"/>
    </source>
</evidence>
<evidence type="ECO:0000256" key="1">
    <source>
        <dbReference type="ARBA" id="ARBA00000085"/>
    </source>
</evidence>
<dbReference type="SUPFAM" id="SSF55874">
    <property type="entry name" value="ATPase domain of HSP90 chaperone/DNA topoisomerase II/histidine kinase"/>
    <property type="match status" value="1"/>
</dbReference>
<dbReference type="PRINTS" id="PR00344">
    <property type="entry name" value="BCTRLSENSOR"/>
</dbReference>
<dbReference type="EC" id="2.7.13.3" evidence="2"/>
<keyword evidence="5" id="KW-0418">Kinase</keyword>
<organism evidence="5 6">
    <name type="scientific">Vibrio maritimus</name>
    <dbReference type="NCBI Taxonomy" id="990268"/>
    <lineage>
        <taxon>Bacteria</taxon>
        <taxon>Pseudomonadati</taxon>
        <taxon>Pseudomonadota</taxon>
        <taxon>Gammaproteobacteria</taxon>
        <taxon>Vibrionales</taxon>
        <taxon>Vibrionaceae</taxon>
        <taxon>Vibrio</taxon>
    </lineage>
</organism>
<accession>A0A090SWG1</accession>
<proteinExistence type="predicted"/>
<evidence type="ECO:0000256" key="2">
    <source>
        <dbReference type="ARBA" id="ARBA00012438"/>
    </source>
</evidence>
<dbReference type="AlphaFoldDB" id="A0A090SWG1"/>
<dbReference type="PROSITE" id="PS50109">
    <property type="entry name" value="HIS_KIN"/>
    <property type="match status" value="1"/>
</dbReference>
<dbReference type="InterPro" id="IPR036890">
    <property type="entry name" value="HATPase_C_sf"/>
</dbReference>
<evidence type="ECO:0000259" key="4">
    <source>
        <dbReference type="PROSITE" id="PS50109"/>
    </source>
</evidence>
<protein>
    <recommendedName>
        <fullName evidence="2">histidine kinase</fullName>
        <ecNumber evidence="2">2.7.13.3</ecNumber>
    </recommendedName>
</protein>
<dbReference type="PANTHER" id="PTHR43547:SF2">
    <property type="entry name" value="HYBRID SIGNAL TRANSDUCTION HISTIDINE KINASE C"/>
    <property type="match status" value="1"/>
</dbReference>
<keyword evidence="6" id="KW-1185">Reference proteome</keyword>
<feature type="domain" description="Histidine kinase" evidence="4">
    <location>
        <begin position="1"/>
        <end position="68"/>
    </location>
</feature>
<evidence type="ECO:0000256" key="3">
    <source>
        <dbReference type="ARBA" id="ARBA00022553"/>
    </source>
</evidence>
<keyword evidence="3" id="KW-0597">Phosphoprotein</keyword>
<dbReference type="InterPro" id="IPR005467">
    <property type="entry name" value="His_kinase_dom"/>
</dbReference>